<feature type="domain" description="YqbF C-terminal" evidence="3">
    <location>
        <begin position="73"/>
        <end position="111"/>
    </location>
</feature>
<reference evidence="4 5" key="1">
    <citation type="submission" date="2014-12" db="EMBL/GenBank/DDBJ databases">
        <title>Draft Genome Sequences of Five Spore-Forming Food Isolates of Bacillus pumilus.</title>
        <authorList>
            <person name="de Jong A."/>
            <person name="van Heel A.J."/>
            <person name="Montalban-Lopez M."/>
            <person name="Krawczyk A.O."/>
            <person name="Berendsen E.M."/>
            <person name="Wells-Bennik M."/>
            <person name="Kuipers O.P."/>
        </authorList>
    </citation>
    <scope>NUCLEOTIDE SEQUENCE [LARGE SCALE GENOMIC DNA]</scope>
    <source>
        <strain evidence="4 5">B4127</strain>
    </source>
</reference>
<feature type="domain" description="Uncharacterised protein YqbF N-terminal" evidence="2">
    <location>
        <begin position="7"/>
        <end position="45"/>
    </location>
</feature>
<dbReference type="Pfam" id="PF14553">
    <property type="entry name" value="YqbF"/>
    <property type="match status" value="1"/>
</dbReference>
<feature type="region of interest" description="Disordered" evidence="1">
    <location>
        <begin position="49"/>
        <end position="72"/>
    </location>
</feature>
<proteinExistence type="predicted"/>
<dbReference type="AlphaFoldDB" id="A0AB34QXD3"/>
<dbReference type="InterPro" id="IPR048424">
    <property type="entry name" value="YqbF_HeH"/>
</dbReference>
<evidence type="ECO:0000259" key="2">
    <source>
        <dbReference type="Pfam" id="PF14553"/>
    </source>
</evidence>
<dbReference type="Gene3D" id="3.40.5.20">
    <property type="entry name" value="YqbF domain"/>
    <property type="match status" value="1"/>
</dbReference>
<gene>
    <name evidence="4" type="ORF">B4127_2659</name>
</gene>
<dbReference type="EMBL" id="JXCL01000007">
    <property type="protein sequence ID" value="KIL23726.1"/>
    <property type="molecule type" value="Genomic_DNA"/>
</dbReference>
<evidence type="ECO:0000313" key="5">
    <source>
        <dbReference type="Proteomes" id="UP000031978"/>
    </source>
</evidence>
<dbReference type="InterPro" id="IPR027926">
    <property type="entry name" value="YqbF_N"/>
</dbReference>
<sequence>MYSVVLIKGKTYAVMGHVFLVNQVKDVEKKVFQYLDGNEFFNCTEVKAPVDDPKTDEPVKEEEEPVQEAKTYTETELKGMNKTEQEAIIIDLGGDPSQLKDKSERIAFILDHQQQQEKTGE</sequence>
<dbReference type="Pfam" id="PF21488">
    <property type="entry name" value="YqbF_HeH"/>
    <property type="match status" value="1"/>
</dbReference>
<comment type="caution">
    <text evidence="4">The sequence shown here is derived from an EMBL/GenBank/DDBJ whole genome shotgun (WGS) entry which is preliminary data.</text>
</comment>
<name>A0AB34QXD3_BACPU</name>
<dbReference type="InterPro" id="IPR036840">
    <property type="entry name" value="YqbF_dom_sf"/>
</dbReference>
<dbReference type="InterPro" id="IPR036269">
    <property type="entry name" value="Rho_N_sf"/>
</dbReference>
<organism evidence="4 5">
    <name type="scientific">Bacillus pumilus</name>
    <name type="common">Bacillus mesentericus</name>
    <dbReference type="NCBI Taxonomy" id="1408"/>
    <lineage>
        <taxon>Bacteria</taxon>
        <taxon>Bacillati</taxon>
        <taxon>Bacillota</taxon>
        <taxon>Bacilli</taxon>
        <taxon>Bacillales</taxon>
        <taxon>Bacillaceae</taxon>
        <taxon>Bacillus</taxon>
    </lineage>
</organism>
<evidence type="ECO:0000256" key="1">
    <source>
        <dbReference type="SAM" id="MobiDB-lite"/>
    </source>
</evidence>
<dbReference type="SUPFAM" id="SSF68912">
    <property type="entry name" value="Rho N-terminal domain-like"/>
    <property type="match status" value="1"/>
</dbReference>
<dbReference type="RefSeq" id="WP_044139487.1">
    <property type="nucleotide sequence ID" value="NZ_JAKRQG010000011.1"/>
</dbReference>
<dbReference type="SUPFAM" id="SSF160059">
    <property type="entry name" value="PriA/YqbF domain"/>
    <property type="match status" value="1"/>
</dbReference>
<feature type="compositionally biased region" description="Basic and acidic residues" evidence="1">
    <location>
        <begin position="49"/>
        <end position="58"/>
    </location>
</feature>
<accession>A0AB34QXD3</accession>
<evidence type="ECO:0000313" key="4">
    <source>
        <dbReference type="EMBL" id="KIL23726.1"/>
    </source>
</evidence>
<dbReference type="Gene3D" id="1.10.720.10">
    <property type="match status" value="1"/>
</dbReference>
<protein>
    <submittedName>
        <fullName evidence="4">Uncharacterized protein</fullName>
    </submittedName>
</protein>
<dbReference type="Proteomes" id="UP000031978">
    <property type="component" value="Unassembled WGS sequence"/>
</dbReference>
<evidence type="ECO:0000259" key="3">
    <source>
        <dbReference type="Pfam" id="PF21488"/>
    </source>
</evidence>